<evidence type="ECO:0000313" key="2">
    <source>
        <dbReference type="Proteomes" id="UP000592342"/>
    </source>
</evidence>
<sequence length="64" mass="7203">MADDEYLASCTKNRCFALTITCAFAKTFKEEEKQYLACGEFSCTQMPFLSGLTKSTHGVDRRHA</sequence>
<dbReference type="AlphaFoldDB" id="A0A7X1HT29"/>
<name>A0A7X1HT29_KLEPN</name>
<organism evidence="1 2">
    <name type="scientific">Klebsiella pneumoniae</name>
    <dbReference type="NCBI Taxonomy" id="573"/>
    <lineage>
        <taxon>Bacteria</taxon>
        <taxon>Pseudomonadati</taxon>
        <taxon>Pseudomonadota</taxon>
        <taxon>Gammaproteobacteria</taxon>
        <taxon>Enterobacterales</taxon>
        <taxon>Enterobacteriaceae</taxon>
        <taxon>Klebsiella/Raoultella group</taxon>
        <taxon>Klebsiella</taxon>
        <taxon>Klebsiella pneumoniae complex</taxon>
    </lineage>
</organism>
<evidence type="ECO:0000313" key="1">
    <source>
        <dbReference type="EMBL" id="MBC2862547.1"/>
    </source>
</evidence>
<reference evidence="1 2" key="1">
    <citation type="submission" date="2020-08" db="EMBL/GenBank/DDBJ databases">
        <title>Tigecycline and colistin resistance in Klebsiella pneumoniae.</title>
        <authorList>
            <person name="Ramesh N."/>
            <person name="Shanthini T."/>
            <person name="Prasanth M."/>
            <person name="Senthilkumar N."/>
            <person name="Meesala Krishna M."/>
            <person name="Guruswami G."/>
        </authorList>
    </citation>
    <scope>NUCLEOTIDE SEQUENCE [LARGE SCALE GENOMIC DNA]</scope>
    <source>
        <strain evidence="1 2">SHM 84</strain>
    </source>
</reference>
<dbReference type="RefSeq" id="WP_158423320.1">
    <property type="nucleotide sequence ID" value="NZ_CP115894.1"/>
</dbReference>
<protein>
    <submittedName>
        <fullName evidence="1">Uncharacterized protein</fullName>
    </submittedName>
</protein>
<gene>
    <name evidence="1" type="ORF">H7U16_11870</name>
</gene>
<dbReference type="EMBL" id="JACLRA010000001">
    <property type="protein sequence ID" value="MBC2862547.1"/>
    <property type="molecule type" value="Genomic_DNA"/>
</dbReference>
<proteinExistence type="predicted"/>
<dbReference type="Proteomes" id="UP000592342">
    <property type="component" value="Unassembled WGS sequence"/>
</dbReference>
<comment type="caution">
    <text evidence="1">The sequence shown here is derived from an EMBL/GenBank/DDBJ whole genome shotgun (WGS) entry which is preliminary data.</text>
</comment>
<accession>A0A7X1HT29</accession>